<proteinExistence type="predicted"/>
<feature type="domain" description="DUF3048" evidence="2">
    <location>
        <begin position="64"/>
        <end position="205"/>
    </location>
</feature>
<evidence type="ECO:0000256" key="1">
    <source>
        <dbReference type="SAM" id="MobiDB-lite"/>
    </source>
</evidence>
<dbReference type="Proteomes" id="UP001519273">
    <property type="component" value="Unassembled WGS sequence"/>
</dbReference>
<dbReference type="Pfam" id="PF17479">
    <property type="entry name" value="DUF3048_C"/>
    <property type="match status" value="1"/>
</dbReference>
<feature type="region of interest" description="Disordered" evidence="1">
    <location>
        <begin position="32"/>
        <end position="61"/>
    </location>
</feature>
<dbReference type="InterPro" id="IPR023158">
    <property type="entry name" value="YerB-like_sf"/>
</dbReference>
<dbReference type="InterPro" id="IPR021416">
    <property type="entry name" value="DUF3048_N"/>
</dbReference>
<keyword evidence="5" id="KW-1185">Reference proteome</keyword>
<feature type="compositionally biased region" description="Polar residues" evidence="1">
    <location>
        <begin position="42"/>
        <end position="59"/>
    </location>
</feature>
<dbReference type="EMBL" id="JAGGKP010000006">
    <property type="protein sequence ID" value="MBP1937675.1"/>
    <property type="molecule type" value="Genomic_DNA"/>
</dbReference>
<evidence type="ECO:0000313" key="5">
    <source>
        <dbReference type="Proteomes" id="UP001519273"/>
    </source>
</evidence>
<evidence type="ECO:0000259" key="3">
    <source>
        <dbReference type="Pfam" id="PF17479"/>
    </source>
</evidence>
<dbReference type="Gene3D" id="3.50.90.10">
    <property type="entry name" value="YerB-like"/>
    <property type="match status" value="1"/>
</dbReference>
<name>A0ABS4H6I5_9BACL</name>
<evidence type="ECO:0008006" key="6">
    <source>
        <dbReference type="Google" id="ProtNLM"/>
    </source>
</evidence>
<feature type="domain" description="DUF3048" evidence="3">
    <location>
        <begin position="231"/>
        <end position="340"/>
    </location>
</feature>
<evidence type="ECO:0000313" key="4">
    <source>
        <dbReference type="EMBL" id="MBP1937675.1"/>
    </source>
</evidence>
<organism evidence="4 5">
    <name type="scientific">Paenibacillus sediminis</name>
    <dbReference type="NCBI Taxonomy" id="664909"/>
    <lineage>
        <taxon>Bacteria</taxon>
        <taxon>Bacillati</taxon>
        <taxon>Bacillota</taxon>
        <taxon>Bacilli</taxon>
        <taxon>Bacillales</taxon>
        <taxon>Paenibacillaceae</taxon>
        <taxon>Paenibacillus</taxon>
    </lineage>
</organism>
<dbReference type="InterPro" id="IPR035328">
    <property type="entry name" value="DUF3048_C"/>
</dbReference>
<dbReference type="PROSITE" id="PS51257">
    <property type="entry name" value="PROKAR_LIPOPROTEIN"/>
    <property type="match status" value="1"/>
</dbReference>
<protein>
    <recommendedName>
        <fullName evidence="6">DUF3048 domain-containing protein</fullName>
    </recommendedName>
</protein>
<reference evidence="4 5" key="1">
    <citation type="submission" date="2021-03" db="EMBL/GenBank/DDBJ databases">
        <title>Genomic Encyclopedia of Type Strains, Phase IV (KMG-IV): sequencing the most valuable type-strain genomes for metagenomic binning, comparative biology and taxonomic classification.</title>
        <authorList>
            <person name="Goeker M."/>
        </authorList>
    </citation>
    <scope>NUCLEOTIDE SEQUENCE [LARGE SCALE GENOMIC DNA]</scope>
    <source>
        <strain evidence="4 5">DSM 23491</strain>
    </source>
</reference>
<comment type="caution">
    <text evidence="4">The sequence shown here is derived from an EMBL/GenBank/DDBJ whole genome shotgun (WGS) entry which is preliminary data.</text>
</comment>
<dbReference type="RefSeq" id="WP_209850704.1">
    <property type="nucleotide sequence ID" value="NZ_CBCRVE010000007.1"/>
</dbReference>
<dbReference type="SUPFAM" id="SSF159774">
    <property type="entry name" value="YerB-like"/>
    <property type="match status" value="1"/>
</dbReference>
<dbReference type="Pfam" id="PF11258">
    <property type="entry name" value="DUF3048"/>
    <property type="match status" value="1"/>
</dbReference>
<sequence length="359" mass="39480">MTKHFSKRLYVQIVIAIALIVMLSSCSSAGKPEVSEGPAEVQQKQQTPPAEEAASTTPMYTAPLTGMPMEQLVQDRPLAVMINNAPAARPQSGLSKADVVYEVPAEGGITRFVAIFQSHKDINKIGPIRSIRPYLIEIGESYHGVLVHAGGSTDAYAILQKQKKEHLDEITNAGAYFWREKDRKAPHNLYSSIDKLRKGADKHGYEQQVSIPAYTFRDETEEASGESAKSVQVKFIASDYVVGYDYDEQAKVYKRSINGKPHIDLNTNEQLSAANVIIMGADIKVLDKVGRLSIDLDLGGEAILLQRGKMLTGQWVRSSGDIIRFVKDGKEVPLYAGQTYYNIVPSSPAFAGHVTIKNQ</sequence>
<evidence type="ECO:0000259" key="2">
    <source>
        <dbReference type="Pfam" id="PF11258"/>
    </source>
</evidence>
<gene>
    <name evidence="4" type="ORF">J2Z20_002588</name>
</gene>
<accession>A0ABS4H6I5</accession>